<protein>
    <submittedName>
        <fullName evidence="2">Uncharacterized protein</fullName>
    </submittedName>
</protein>
<keyword evidence="3" id="KW-1185">Reference proteome</keyword>
<gene>
    <name evidence="2" type="ORF">EYF80_044981</name>
</gene>
<proteinExistence type="predicted"/>
<feature type="region of interest" description="Disordered" evidence="1">
    <location>
        <begin position="36"/>
        <end position="69"/>
    </location>
</feature>
<dbReference type="EMBL" id="SRLO01000882">
    <property type="protein sequence ID" value="TNN44832.1"/>
    <property type="molecule type" value="Genomic_DNA"/>
</dbReference>
<organism evidence="2 3">
    <name type="scientific">Liparis tanakae</name>
    <name type="common">Tanaka's snailfish</name>
    <dbReference type="NCBI Taxonomy" id="230148"/>
    <lineage>
        <taxon>Eukaryota</taxon>
        <taxon>Metazoa</taxon>
        <taxon>Chordata</taxon>
        <taxon>Craniata</taxon>
        <taxon>Vertebrata</taxon>
        <taxon>Euteleostomi</taxon>
        <taxon>Actinopterygii</taxon>
        <taxon>Neopterygii</taxon>
        <taxon>Teleostei</taxon>
        <taxon>Neoteleostei</taxon>
        <taxon>Acanthomorphata</taxon>
        <taxon>Eupercaria</taxon>
        <taxon>Perciformes</taxon>
        <taxon>Cottioidei</taxon>
        <taxon>Cottales</taxon>
        <taxon>Liparidae</taxon>
        <taxon>Liparis</taxon>
    </lineage>
</organism>
<evidence type="ECO:0000313" key="3">
    <source>
        <dbReference type="Proteomes" id="UP000314294"/>
    </source>
</evidence>
<evidence type="ECO:0000313" key="2">
    <source>
        <dbReference type="EMBL" id="TNN44832.1"/>
    </source>
</evidence>
<dbReference type="Proteomes" id="UP000314294">
    <property type="component" value="Unassembled WGS sequence"/>
</dbReference>
<feature type="compositionally biased region" description="Basic and acidic residues" evidence="1">
    <location>
        <begin position="57"/>
        <end position="69"/>
    </location>
</feature>
<accession>A0A4Z2FWX0</accession>
<comment type="caution">
    <text evidence="2">The sequence shown here is derived from an EMBL/GenBank/DDBJ whole genome shotgun (WGS) entry which is preliminary data.</text>
</comment>
<name>A0A4Z2FWX0_9TELE</name>
<reference evidence="2 3" key="1">
    <citation type="submission" date="2019-03" db="EMBL/GenBank/DDBJ databases">
        <title>First draft genome of Liparis tanakae, snailfish: a comprehensive survey of snailfish specific genes.</title>
        <authorList>
            <person name="Kim W."/>
            <person name="Song I."/>
            <person name="Jeong J.-H."/>
            <person name="Kim D."/>
            <person name="Kim S."/>
            <person name="Ryu S."/>
            <person name="Song J.Y."/>
            <person name="Lee S.K."/>
        </authorList>
    </citation>
    <scope>NUCLEOTIDE SEQUENCE [LARGE SCALE GENOMIC DNA]</scope>
    <source>
        <tissue evidence="2">Muscle</tissue>
    </source>
</reference>
<sequence length="69" mass="7585">MEEFTSRMNTHGTFSGHGGLIKVSGKTGLMAKHCGFHRPREETPLRLAATRLGPRGPRGESRNPRGLEN</sequence>
<evidence type="ECO:0000256" key="1">
    <source>
        <dbReference type="SAM" id="MobiDB-lite"/>
    </source>
</evidence>
<dbReference type="AlphaFoldDB" id="A0A4Z2FWX0"/>